<keyword evidence="6" id="KW-1133">Transmembrane helix</keyword>
<protein>
    <submittedName>
        <fullName evidence="10">Uncharacterized protein</fullName>
    </submittedName>
</protein>
<evidence type="ECO:0000256" key="5">
    <source>
        <dbReference type="ARBA" id="ARBA00022737"/>
    </source>
</evidence>
<evidence type="ECO:0000256" key="7">
    <source>
        <dbReference type="ARBA" id="ARBA00023136"/>
    </source>
</evidence>
<dbReference type="PANTHER" id="PTHR45667">
    <property type="entry name" value="S-ADENOSYLMETHIONINE MITOCHONDRIAL CARRIER PROTEIN"/>
    <property type="match status" value="1"/>
</dbReference>
<dbReference type="Gene3D" id="1.50.40.10">
    <property type="entry name" value="Mitochondrial carrier domain"/>
    <property type="match status" value="2"/>
</dbReference>
<feature type="repeat" description="Solcar" evidence="8">
    <location>
        <begin position="20"/>
        <end position="111"/>
    </location>
</feature>
<keyword evidence="3 9" id="KW-0813">Transport</keyword>
<evidence type="ECO:0000313" key="11">
    <source>
        <dbReference type="Proteomes" id="UP000660262"/>
    </source>
</evidence>
<dbReference type="Pfam" id="PF00153">
    <property type="entry name" value="Mito_carr"/>
    <property type="match status" value="3"/>
</dbReference>
<keyword evidence="5" id="KW-0677">Repeat</keyword>
<evidence type="ECO:0000256" key="1">
    <source>
        <dbReference type="ARBA" id="ARBA00004141"/>
    </source>
</evidence>
<gene>
    <name evidence="10" type="ORF">PPROV_000121800</name>
</gene>
<comment type="subcellular location">
    <subcellularLocation>
        <location evidence="1">Membrane</location>
        <topology evidence="1">Multi-pass membrane protein</topology>
    </subcellularLocation>
</comment>
<reference evidence="10" key="1">
    <citation type="submission" date="2020-10" db="EMBL/GenBank/DDBJ databases">
        <title>Unveiling of a novel bifunctional photoreceptor, Dualchrome1, isolated from a cosmopolitan green alga.</title>
        <authorList>
            <person name="Suzuki S."/>
            <person name="Kawachi M."/>
        </authorList>
    </citation>
    <scope>NUCLEOTIDE SEQUENCE</scope>
    <source>
        <strain evidence="10">NIES 2893</strain>
    </source>
</reference>
<dbReference type="PROSITE" id="PS50920">
    <property type="entry name" value="SOLCAR"/>
    <property type="match status" value="3"/>
</dbReference>
<dbReference type="GO" id="GO:0055085">
    <property type="term" value="P:transmembrane transport"/>
    <property type="evidence" value="ECO:0007669"/>
    <property type="project" value="InterPro"/>
</dbReference>
<dbReference type="InterPro" id="IPR002067">
    <property type="entry name" value="MCP"/>
</dbReference>
<comment type="caution">
    <text evidence="10">The sequence shown here is derived from an EMBL/GenBank/DDBJ whole genome shotgun (WGS) entry which is preliminary data.</text>
</comment>
<dbReference type="AlphaFoldDB" id="A0A830HA30"/>
<feature type="repeat" description="Solcar" evidence="8">
    <location>
        <begin position="216"/>
        <end position="307"/>
    </location>
</feature>
<comment type="similarity">
    <text evidence="2 9">Belongs to the mitochondrial carrier (TC 2.A.29) family.</text>
</comment>
<evidence type="ECO:0000256" key="8">
    <source>
        <dbReference type="PROSITE-ProRule" id="PRU00282"/>
    </source>
</evidence>
<evidence type="ECO:0000256" key="3">
    <source>
        <dbReference type="ARBA" id="ARBA00022448"/>
    </source>
</evidence>
<dbReference type="InterPro" id="IPR018108">
    <property type="entry name" value="MCP_transmembrane"/>
</dbReference>
<evidence type="ECO:0000313" key="10">
    <source>
        <dbReference type="EMBL" id="GHP02461.1"/>
    </source>
</evidence>
<dbReference type="PRINTS" id="PR00926">
    <property type="entry name" value="MITOCARRIER"/>
</dbReference>
<keyword evidence="7 8" id="KW-0472">Membrane</keyword>
<keyword evidence="11" id="KW-1185">Reference proteome</keyword>
<evidence type="ECO:0000256" key="4">
    <source>
        <dbReference type="ARBA" id="ARBA00022692"/>
    </source>
</evidence>
<proteinExistence type="inferred from homology"/>
<evidence type="ECO:0000256" key="6">
    <source>
        <dbReference type="ARBA" id="ARBA00022989"/>
    </source>
</evidence>
<organism evidence="10 11">
    <name type="scientific">Pycnococcus provasolii</name>
    <dbReference type="NCBI Taxonomy" id="41880"/>
    <lineage>
        <taxon>Eukaryota</taxon>
        <taxon>Viridiplantae</taxon>
        <taxon>Chlorophyta</taxon>
        <taxon>Pseudoscourfieldiophyceae</taxon>
        <taxon>Pseudoscourfieldiales</taxon>
        <taxon>Pycnococcaceae</taxon>
        <taxon>Pycnococcus</taxon>
    </lineage>
</organism>
<evidence type="ECO:0000256" key="9">
    <source>
        <dbReference type="RuleBase" id="RU000488"/>
    </source>
</evidence>
<dbReference type="InterPro" id="IPR023395">
    <property type="entry name" value="MCP_dom_sf"/>
</dbReference>
<dbReference type="EMBL" id="BNJQ01000003">
    <property type="protein sequence ID" value="GHP02461.1"/>
    <property type="molecule type" value="Genomic_DNA"/>
</dbReference>
<feature type="repeat" description="Solcar" evidence="8">
    <location>
        <begin position="118"/>
        <end position="200"/>
    </location>
</feature>
<sequence>MASSALPRAYPGTSDSSITLDWTEHFVVAAIASATTKLVIQPLDTAKTLTQCSARTSGLTPAQRKNAILAVSATVRKYGPKSLYRGLPATLVYVTPSTALFFAIFNAIKANAIASGTSAVSATLASAALANVAASAVRVPPEVMKQRVQAGLYPNLAKAAVGMWREDGFSAFYRGYSAQVLRDVPYAAVQFGTYEAVRRWQQRTAASAETSRNPLVRLASRIPSGALGGMAAVVVTSPLDAAKTRIMTSRGVVRGMYRGAGGTLRCLRNMTREDGVGACFRGILPRLAYKMPSSGLFLFLNETGADAVRKIRRLNKRSSVQR</sequence>
<name>A0A830HA30_9CHLO</name>
<accession>A0A830HA30</accession>
<dbReference type="OrthoDB" id="276989at2759"/>
<dbReference type="SUPFAM" id="SSF103506">
    <property type="entry name" value="Mitochondrial carrier"/>
    <property type="match status" value="1"/>
</dbReference>
<keyword evidence="4 8" id="KW-0812">Transmembrane</keyword>
<evidence type="ECO:0000256" key="2">
    <source>
        <dbReference type="ARBA" id="ARBA00006375"/>
    </source>
</evidence>
<dbReference type="GO" id="GO:0016020">
    <property type="term" value="C:membrane"/>
    <property type="evidence" value="ECO:0007669"/>
    <property type="project" value="UniProtKB-SubCell"/>
</dbReference>
<dbReference type="Proteomes" id="UP000660262">
    <property type="component" value="Unassembled WGS sequence"/>
</dbReference>